<comment type="similarity">
    <text evidence="5">Belongs to the CIMIP2 family.</text>
</comment>
<feature type="domain" description="Ciliary microtubule inner protein 2A-C-like" evidence="6">
    <location>
        <begin position="276"/>
        <end position="304"/>
    </location>
</feature>
<keyword evidence="4" id="KW-0966">Cell projection</keyword>
<evidence type="ECO:0000256" key="4">
    <source>
        <dbReference type="ARBA" id="ARBA00023273"/>
    </source>
</evidence>
<evidence type="ECO:0000256" key="1">
    <source>
        <dbReference type="ARBA" id="ARBA00004430"/>
    </source>
</evidence>
<evidence type="ECO:0000256" key="2">
    <source>
        <dbReference type="ARBA" id="ARBA00022490"/>
    </source>
</evidence>
<evidence type="ECO:0000256" key="5">
    <source>
        <dbReference type="ARBA" id="ARBA00035661"/>
    </source>
</evidence>
<evidence type="ECO:0000313" key="8">
    <source>
        <dbReference type="Proteomes" id="UP000596742"/>
    </source>
</evidence>
<evidence type="ECO:0000256" key="3">
    <source>
        <dbReference type="ARBA" id="ARBA00023212"/>
    </source>
</evidence>
<dbReference type="Proteomes" id="UP000596742">
    <property type="component" value="Unassembled WGS sequence"/>
</dbReference>
<dbReference type="EMBL" id="UYJE01007350">
    <property type="protein sequence ID" value="VDI54005.1"/>
    <property type="molecule type" value="Genomic_DNA"/>
</dbReference>
<comment type="caution">
    <text evidence="7">The sequence shown here is derived from an EMBL/GenBank/DDBJ whole genome shotgun (WGS) entry which is preliminary data.</text>
</comment>
<evidence type="ECO:0000313" key="7">
    <source>
        <dbReference type="EMBL" id="VDI54005.1"/>
    </source>
</evidence>
<keyword evidence="3" id="KW-0206">Cytoskeleton</keyword>
<feature type="domain" description="Ciliary microtubule inner protein 2A-C-like" evidence="6">
    <location>
        <begin position="15"/>
        <end position="48"/>
    </location>
</feature>
<gene>
    <name evidence="7" type="ORF">MGAL_10B004414</name>
</gene>
<reference evidence="7" key="1">
    <citation type="submission" date="2018-11" db="EMBL/GenBank/DDBJ databases">
        <authorList>
            <person name="Alioto T."/>
            <person name="Alioto T."/>
        </authorList>
    </citation>
    <scope>NUCLEOTIDE SEQUENCE</scope>
</reference>
<evidence type="ECO:0000259" key="6">
    <source>
        <dbReference type="Pfam" id="PF10629"/>
    </source>
</evidence>
<dbReference type="PANTHER" id="PTHR22146">
    <property type="entry name" value="CAT EYE SYNDROME CRITICAL REGION PROTEIN 6"/>
    <property type="match status" value="1"/>
</dbReference>
<dbReference type="AlphaFoldDB" id="A0A8B6FRC6"/>
<dbReference type="GO" id="GO:0005930">
    <property type="term" value="C:axoneme"/>
    <property type="evidence" value="ECO:0007669"/>
    <property type="project" value="UniProtKB-SubCell"/>
</dbReference>
<organism evidence="7 8">
    <name type="scientific">Mytilus galloprovincialis</name>
    <name type="common">Mediterranean mussel</name>
    <dbReference type="NCBI Taxonomy" id="29158"/>
    <lineage>
        <taxon>Eukaryota</taxon>
        <taxon>Metazoa</taxon>
        <taxon>Spiralia</taxon>
        <taxon>Lophotrochozoa</taxon>
        <taxon>Mollusca</taxon>
        <taxon>Bivalvia</taxon>
        <taxon>Autobranchia</taxon>
        <taxon>Pteriomorphia</taxon>
        <taxon>Mytilida</taxon>
        <taxon>Mytiloidea</taxon>
        <taxon>Mytilidae</taxon>
        <taxon>Mytilinae</taxon>
        <taxon>Mytilus</taxon>
    </lineage>
</organism>
<accession>A0A8B6FRC6</accession>
<keyword evidence="8" id="KW-1185">Reference proteome</keyword>
<proteinExistence type="inferred from homology"/>
<dbReference type="GO" id="GO:0015630">
    <property type="term" value="C:microtubule cytoskeleton"/>
    <property type="evidence" value="ECO:0007669"/>
    <property type="project" value="UniProtKB-ARBA"/>
</dbReference>
<sequence length="314" mass="34748">MPLPSDGKSVLMTPDPYHTPGYGGFCPQFKYQIGNTFGKTTCRLLGNTNVASSGKLVLADIRASAPAALFSGSKADFRSQLLRSRTQSWGDQKLVEKMIPGYTGFIPRSEHYFGKRYAETCKSAIADFEVDQKDYDSKLKDLKITEVMQQGKEVKGQDGKSMPAIRSRYFTPLKPVASEAKPYISKSKLQHSKSPFYMANGNPQKCFMSGYTGFVPRSRGQLGMGYPIITNLALNEFTDDIVRAKSLDGSETRMVTFKETTRPKSDGKPIYPIETGLVPHYTGHIPGQKFRYGGTFGHSTENALKVPKELTMSA</sequence>
<keyword evidence="2" id="KW-0963">Cytoplasm</keyword>
<comment type="subcellular location">
    <subcellularLocation>
        <location evidence="1">Cytoplasm</location>
        <location evidence="1">Cytoskeleton</location>
        <location evidence="1">Cilium axoneme</location>
    </subcellularLocation>
</comment>
<dbReference type="OrthoDB" id="2019884at2759"/>
<name>A0A8B6FRC6_MYTGA</name>
<dbReference type="Pfam" id="PF10629">
    <property type="entry name" value="CMI2B-like"/>
    <property type="match status" value="2"/>
</dbReference>
<dbReference type="PANTHER" id="PTHR22146:SF8">
    <property type="entry name" value="PROTEIN FAM166B"/>
    <property type="match status" value="1"/>
</dbReference>
<protein>
    <recommendedName>
        <fullName evidence="6">Ciliary microtubule inner protein 2A-C-like domain-containing protein</fullName>
    </recommendedName>
</protein>
<dbReference type="InterPro" id="IPR018902">
    <property type="entry name" value="CMI2A-C-like_dom"/>
</dbReference>